<sequence length="106" mass="11860">MSHSVKELQTRIKNISIDIKRQKEVLKQLVADKSLAQCQLNAILDPVARLPLDISSGIFLQCLPPLSQPRSTNIPLLLLNICHSWSQIALSTPALWAAIRIDFPRP</sequence>
<gene>
    <name evidence="1" type="ORF">DFH07DRAFT_742044</name>
</gene>
<dbReference type="Proteomes" id="UP001215280">
    <property type="component" value="Unassembled WGS sequence"/>
</dbReference>
<name>A0AAD7NEZ1_9AGAR</name>
<keyword evidence="2" id="KW-1185">Reference proteome</keyword>
<comment type="caution">
    <text evidence="1">The sequence shown here is derived from an EMBL/GenBank/DDBJ whole genome shotgun (WGS) entry which is preliminary data.</text>
</comment>
<reference evidence="1" key="1">
    <citation type="submission" date="2023-03" db="EMBL/GenBank/DDBJ databases">
        <title>Massive genome expansion in bonnet fungi (Mycena s.s.) driven by repeated elements and novel gene families across ecological guilds.</title>
        <authorList>
            <consortium name="Lawrence Berkeley National Laboratory"/>
            <person name="Harder C.B."/>
            <person name="Miyauchi S."/>
            <person name="Viragh M."/>
            <person name="Kuo A."/>
            <person name="Thoen E."/>
            <person name="Andreopoulos B."/>
            <person name="Lu D."/>
            <person name="Skrede I."/>
            <person name="Drula E."/>
            <person name="Henrissat B."/>
            <person name="Morin E."/>
            <person name="Kohler A."/>
            <person name="Barry K."/>
            <person name="LaButti K."/>
            <person name="Morin E."/>
            <person name="Salamov A."/>
            <person name="Lipzen A."/>
            <person name="Mereny Z."/>
            <person name="Hegedus B."/>
            <person name="Baldrian P."/>
            <person name="Stursova M."/>
            <person name="Weitz H."/>
            <person name="Taylor A."/>
            <person name="Grigoriev I.V."/>
            <person name="Nagy L.G."/>
            <person name="Martin F."/>
            <person name="Kauserud H."/>
        </authorList>
    </citation>
    <scope>NUCLEOTIDE SEQUENCE</scope>
    <source>
        <strain evidence="1">CBHHK188m</strain>
    </source>
</reference>
<dbReference type="EMBL" id="JARJLG010000057">
    <property type="protein sequence ID" value="KAJ7757815.1"/>
    <property type="molecule type" value="Genomic_DNA"/>
</dbReference>
<organism evidence="1 2">
    <name type="scientific">Mycena maculata</name>
    <dbReference type="NCBI Taxonomy" id="230809"/>
    <lineage>
        <taxon>Eukaryota</taxon>
        <taxon>Fungi</taxon>
        <taxon>Dikarya</taxon>
        <taxon>Basidiomycota</taxon>
        <taxon>Agaricomycotina</taxon>
        <taxon>Agaricomycetes</taxon>
        <taxon>Agaricomycetidae</taxon>
        <taxon>Agaricales</taxon>
        <taxon>Marasmiineae</taxon>
        <taxon>Mycenaceae</taxon>
        <taxon>Mycena</taxon>
    </lineage>
</organism>
<dbReference type="AlphaFoldDB" id="A0AAD7NEZ1"/>
<evidence type="ECO:0008006" key="3">
    <source>
        <dbReference type="Google" id="ProtNLM"/>
    </source>
</evidence>
<accession>A0AAD7NEZ1</accession>
<proteinExistence type="predicted"/>
<evidence type="ECO:0000313" key="2">
    <source>
        <dbReference type="Proteomes" id="UP001215280"/>
    </source>
</evidence>
<feature type="non-terminal residue" evidence="1">
    <location>
        <position position="106"/>
    </location>
</feature>
<protein>
    <recommendedName>
        <fullName evidence="3">F-box domain-containing protein</fullName>
    </recommendedName>
</protein>
<evidence type="ECO:0000313" key="1">
    <source>
        <dbReference type="EMBL" id="KAJ7757815.1"/>
    </source>
</evidence>